<keyword evidence="4" id="KW-0963">Cytoplasm</keyword>
<feature type="site" description="Important for substrate specificity" evidence="4">
    <location>
        <position position="20"/>
    </location>
</feature>
<comment type="catalytic activity">
    <reaction evidence="4">
        <text>dTTP + H2O = dTMP + diphosphate + H(+)</text>
        <dbReference type="Rhea" id="RHEA:28534"/>
        <dbReference type="ChEBI" id="CHEBI:15377"/>
        <dbReference type="ChEBI" id="CHEBI:15378"/>
        <dbReference type="ChEBI" id="CHEBI:33019"/>
        <dbReference type="ChEBI" id="CHEBI:37568"/>
        <dbReference type="ChEBI" id="CHEBI:63528"/>
        <dbReference type="EC" id="3.6.1.9"/>
    </reaction>
</comment>
<keyword evidence="2 4" id="KW-0378">Hydrolase</keyword>
<sequence length="198" mass="20695">MAVDAPPAGAPLVLASSSPRRRDLLARIGVTPARIANPAIDETPLPGELPRRYALRLAEEKARAVDRAAGEAVIAGDTTIALGRRILPPADDETVQRRLLAMLSGRRHHALSAVCVIAPDGTARTRLADTIVAFRALSPRDVDDYVACGEGLGKAGGYAIQGRAEAWVRFLSGSHSGVIGLPLFETRALLAGAGVLLG</sequence>
<dbReference type="PIRSF" id="PIRSF006305">
    <property type="entry name" value="Maf"/>
    <property type="match status" value="1"/>
</dbReference>
<organism evidence="5 6">
    <name type="scientific">Sphingomonas corticis</name>
    <dbReference type="NCBI Taxonomy" id="2722791"/>
    <lineage>
        <taxon>Bacteria</taxon>
        <taxon>Pseudomonadati</taxon>
        <taxon>Pseudomonadota</taxon>
        <taxon>Alphaproteobacteria</taxon>
        <taxon>Sphingomonadales</taxon>
        <taxon>Sphingomonadaceae</taxon>
        <taxon>Sphingomonas</taxon>
    </lineage>
</organism>
<comment type="catalytic activity">
    <reaction evidence="4">
        <text>UTP + H2O = UMP + diphosphate + H(+)</text>
        <dbReference type="Rhea" id="RHEA:29395"/>
        <dbReference type="ChEBI" id="CHEBI:15377"/>
        <dbReference type="ChEBI" id="CHEBI:15378"/>
        <dbReference type="ChEBI" id="CHEBI:33019"/>
        <dbReference type="ChEBI" id="CHEBI:46398"/>
        <dbReference type="ChEBI" id="CHEBI:57865"/>
        <dbReference type="EC" id="3.6.1.9"/>
    </reaction>
</comment>
<comment type="function">
    <text evidence="4">Nucleoside triphosphate pyrophosphatase that hydrolyzes dTTP and UTP. May have a dual role in cell division arrest and in preventing the incorporation of modified nucleotides into cellular nucleic acids.</text>
</comment>
<dbReference type="CDD" id="cd00555">
    <property type="entry name" value="Maf"/>
    <property type="match status" value="1"/>
</dbReference>
<evidence type="ECO:0000256" key="4">
    <source>
        <dbReference type="HAMAP-Rule" id="MF_00528"/>
    </source>
</evidence>
<dbReference type="PANTHER" id="PTHR43213">
    <property type="entry name" value="BIFUNCTIONAL DTTP/UTP PYROPHOSPHATASE/METHYLTRANSFERASE PROTEIN-RELATED"/>
    <property type="match status" value="1"/>
</dbReference>
<comment type="caution">
    <text evidence="4">Lacks conserved residue(s) required for the propagation of feature annotation.</text>
</comment>
<keyword evidence="3 4" id="KW-0546">Nucleotide metabolism</keyword>
<evidence type="ECO:0000256" key="2">
    <source>
        <dbReference type="ARBA" id="ARBA00022801"/>
    </source>
</evidence>
<dbReference type="PANTHER" id="PTHR43213:SF5">
    <property type="entry name" value="BIFUNCTIONAL DTTP_UTP PYROPHOSPHATASE_METHYLTRANSFERASE PROTEIN-RELATED"/>
    <property type="match status" value="1"/>
</dbReference>
<dbReference type="InterPro" id="IPR003697">
    <property type="entry name" value="Maf-like"/>
</dbReference>
<dbReference type="NCBIfam" id="TIGR00172">
    <property type="entry name" value="maf"/>
    <property type="match status" value="1"/>
</dbReference>
<dbReference type="Pfam" id="PF02545">
    <property type="entry name" value="Maf"/>
    <property type="match status" value="1"/>
</dbReference>
<comment type="cofactor">
    <cofactor evidence="1 4">
        <name>a divalent metal cation</name>
        <dbReference type="ChEBI" id="CHEBI:60240"/>
    </cofactor>
</comment>
<protein>
    <recommendedName>
        <fullName evidence="4">dTTP/UTP pyrophosphatase</fullName>
        <shortName evidence="4">dTTPase/UTPase</shortName>
        <ecNumber evidence="4">3.6.1.9</ecNumber>
    </recommendedName>
    <alternativeName>
        <fullName evidence="4">Nucleoside triphosphate pyrophosphatase</fullName>
    </alternativeName>
    <alternativeName>
        <fullName evidence="4">Nucleotide pyrophosphatase</fullName>
        <shortName evidence="4">Nucleotide PPase</shortName>
    </alternativeName>
</protein>
<dbReference type="EMBL" id="JAAVJH010000002">
    <property type="protein sequence ID" value="NJR77876.1"/>
    <property type="molecule type" value="Genomic_DNA"/>
</dbReference>
<reference evidence="5 6" key="1">
    <citation type="submission" date="2020-03" db="EMBL/GenBank/DDBJ databases">
        <authorList>
            <person name="Wang L."/>
            <person name="He N."/>
            <person name="Li Y."/>
            <person name="Fang Y."/>
            <person name="Zhang F."/>
        </authorList>
    </citation>
    <scope>NUCLEOTIDE SEQUENCE [LARGE SCALE GENOMIC DNA]</scope>
    <source>
        <strain evidence="5 6">36D10-4-7</strain>
    </source>
</reference>
<comment type="similarity">
    <text evidence="4">Belongs to the Maf family. YhdE subfamily.</text>
</comment>
<evidence type="ECO:0000313" key="6">
    <source>
        <dbReference type="Proteomes" id="UP000732399"/>
    </source>
</evidence>
<proteinExistence type="inferred from homology"/>
<dbReference type="InterPro" id="IPR029001">
    <property type="entry name" value="ITPase-like_fam"/>
</dbReference>
<feature type="active site" description="Proton acceptor" evidence="4">
    <location>
        <position position="77"/>
    </location>
</feature>
<comment type="caution">
    <text evidence="5">The sequence shown here is derived from an EMBL/GenBank/DDBJ whole genome shotgun (WGS) entry which is preliminary data.</text>
</comment>
<feature type="site" description="Important for substrate specificity" evidence="4">
    <location>
        <position position="161"/>
    </location>
</feature>
<dbReference type="HAMAP" id="MF_00528">
    <property type="entry name" value="Maf"/>
    <property type="match status" value="1"/>
</dbReference>
<accession>A0ABX1CM06</accession>
<name>A0ABX1CM06_9SPHN</name>
<dbReference type="Gene3D" id="3.90.950.10">
    <property type="match status" value="1"/>
</dbReference>
<gene>
    <name evidence="5" type="primary">maf</name>
    <name evidence="5" type="ORF">HBH26_04500</name>
</gene>
<evidence type="ECO:0000256" key="1">
    <source>
        <dbReference type="ARBA" id="ARBA00001968"/>
    </source>
</evidence>
<dbReference type="SUPFAM" id="SSF52972">
    <property type="entry name" value="ITPase-like"/>
    <property type="match status" value="1"/>
</dbReference>
<evidence type="ECO:0000313" key="5">
    <source>
        <dbReference type="EMBL" id="NJR77876.1"/>
    </source>
</evidence>
<keyword evidence="6" id="KW-1185">Reference proteome</keyword>
<comment type="subcellular location">
    <subcellularLocation>
        <location evidence="4">Cytoplasm</location>
    </subcellularLocation>
</comment>
<feature type="site" description="Important for substrate specificity" evidence="4">
    <location>
        <position position="78"/>
    </location>
</feature>
<dbReference type="RefSeq" id="WP_168133382.1">
    <property type="nucleotide sequence ID" value="NZ_JAAVJH010000002.1"/>
</dbReference>
<dbReference type="Proteomes" id="UP000732399">
    <property type="component" value="Unassembled WGS sequence"/>
</dbReference>
<dbReference type="EC" id="3.6.1.9" evidence="4"/>
<evidence type="ECO:0000256" key="3">
    <source>
        <dbReference type="ARBA" id="ARBA00023080"/>
    </source>
</evidence>